<evidence type="ECO:0000256" key="7">
    <source>
        <dbReference type="ARBA" id="ARBA00022918"/>
    </source>
</evidence>
<dbReference type="EMBL" id="BFEA01000129">
    <property type="protein sequence ID" value="GBG70317.1"/>
    <property type="molecule type" value="Genomic_DNA"/>
</dbReference>
<evidence type="ECO:0000313" key="16">
    <source>
        <dbReference type="Proteomes" id="UP000265515"/>
    </source>
</evidence>
<feature type="chain" id="PRO_5017372080" description="Integrase catalytic domain-containing protein" evidence="13">
    <location>
        <begin position="34"/>
        <end position="1129"/>
    </location>
</feature>
<feature type="region of interest" description="Disordered" evidence="12">
    <location>
        <begin position="1011"/>
        <end position="1047"/>
    </location>
</feature>
<dbReference type="Pfam" id="PF17921">
    <property type="entry name" value="Integrase_H2C2"/>
    <property type="match status" value="1"/>
</dbReference>
<evidence type="ECO:0000256" key="11">
    <source>
        <dbReference type="SAM" id="Coils"/>
    </source>
</evidence>
<keyword evidence="11" id="KW-0175">Coiled coil</keyword>
<feature type="region of interest" description="Disordered" evidence="12">
    <location>
        <begin position="571"/>
        <end position="692"/>
    </location>
</feature>
<keyword evidence="7" id="KW-0695">RNA-directed DNA polymerase</keyword>
<evidence type="ECO:0000256" key="10">
    <source>
        <dbReference type="ARBA" id="ARBA00023172"/>
    </source>
</evidence>
<dbReference type="OrthoDB" id="2013610at2759"/>
<evidence type="ECO:0000256" key="8">
    <source>
        <dbReference type="ARBA" id="ARBA00022932"/>
    </source>
</evidence>
<feature type="domain" description="Integrase catalytic" evidence="14">
    <location>
        <begin position="254"/>
        <end position="414"/>
    </location>
</feature>
<feature type="compositionally biased region" description="Basic and acidic residues" evidence="12">
    <location>
        <begin position="1011"/>
        <end position="1025"/>
    </location>
</feature>
<feature type="coiled-coil region" evidence="11">
    <location>
        <begin position="438"/>
        <end position="465"/>
    </location>
</feature>
<dbReference type="AlphaFoldDB" id="A0A388KJV2"/>
<dbReference type="GO" id="GO:0015074">
    <property type="term" value="P:DNA integration"/>
    <property type="evidence" value="ECO:0007669"/>
    <property type="project" value="UniProtKB-KW"/>
</dbReference>
<keyword evidence="10" id="KW-0233">DNA recombination</keyword>
<dbReference type="GO" id="GO:0004190">
    <property type="term" value="F:aspartic-type endopeptidase activity"/>
    <property type="evidence" value="ECO:0007669"/>
    <property type="project" value="UniProtKB-KW"/>
</dbReference>
<feature type="compositionally biased region" description="Acidic residues" evidence="12">
    <location>
        <begin position="667"/>
        <end position="676"/>
    </location>
</feature>
<dbReference type="GO" id="GO:0006310">
    <property type="term" value="P:DNA recombination"/>
    <property type="evidence" value="ECO:0007669"/>
    <property type="project" value="UniProtKB-KW"/>
</dbReference>
<keyword evidence="3" id="KW-0064">Aspartyl protease</keyword>
<dbReference type="Gene3D" id="3.30.420.10">
    <property type="entry name" value="Ribonuclease H-like superfamily/Ribonuclease H"/>
    <property type="match status" value="1"/>
</dbReference>
<keyword evidence="2" id="KW-0479">Metal-binding</keyword>
<dbReference type="PANTHER" id="PTHR37984:SF5">
    <property type="entry name" value="PROTEIN NYNRIN-LIKE"/>
    <property type="match status" value="1"/>
</dbReference>
<evidence type="ECO:0000256" key="13">
    <source>
        <dbReference type="SAM" id="SignalP"/>
    </source>
</evidence>
<dbReference type="InterPro" id="IPR056924">
    <property type="entry name" value="SH3_Tf2-1"/>
</dbReference>
<name>A0A388KJV2_CHABU</name>
<dbReference type="InterPro" id="IPR012337">
    <property type="entry name" value="RNaseH-like_sf"/>
</dbReference>
<keyword evidence="6" id="KW-0229">DNA integration</keyword>
<dbReference type="GO" id="GO:0006508">
    <property type="term" value="P:proteolysis"/>
    <property type="evidence" value="ECO:0007669"/>
    <property type="project" value="UniProtKB-KW"/>
</dbReference>
<keyword evidence="9" id="KW-0238">DNA-binding</keyword>
<dbReference type="PROSITE" id="PS50994">
    <property type="entry name" value="INTEGRASE"/>
    <property type="match status" value="1"/>
</dbReference>
<dbReference type="Gene3D" id="1.10.340.70">
    <property type="match status" value="1"/>
</dbReference>
<accession>A0A388KJV2</accession>
<dbReference type="InterPro" id="IPR001584">
    <property type="entry name" value="Integrase_cat-core"/>
</dbReference>
<keyword evidence="1" id="KW-0645">Protease</keyword>
<keyword evidence="8" id="KW-0808">Transferase</keyword>
<dbReference type="Proteomes" id="UP000265515">
    <property type="component" value="Unassembled WGS sequence"/>
</dbReference>
<feature type="signal peptide" evidence="13">
    <location>
        <begin position="1"/>
        <end position="33"/>
    </location>
</feature>
<evidence type="ECO:0000256" key="3">
    <source>
        <dbReference type="ARBA" id="ARBA00022750"/>
    </source>
</evidence>
<dbReference type="SUPFAM" id="SSF53098">
    <property type="entry name" value="Ribonuclease H-like"/>
    <property type="match status" value="1"/>
</dbReference>
<feature type="compositionally biased region" description="Basic and acidic residues" evidence="12">
    <location>
        <begin position="597"/>
        <end position="614"/>
    </location>
</feature>
<dbReference type="InterPro" id="IPR036397">
    <property type="entry name" value="RNaseH_sf"/>
</dbReference>
<organism evidence="15 16">
    <name type="scientific">Chara braunii</name>
    <name type="common">Braun's stonewort</name>
    <dbReference type="NCBI Taxonomy" id="69332"/>
    <lineage>
        <taxon>Eukaryota</taxon>
        <taxon>Viridiplantae</taxon>
        <taxon>Streptophyta</taxon>
        <taxon>Charophyceae</taxon>
        <taxon>Charales</taxon>
        <taxon>Characeae</taxon>
        <taxon>Chara</taxon>
    </lineage>
</organism>
<dbReference type="GO" id="GO:0003887">
    <property type="term" value="F:DNA-directed DNA polymerase activity"/>
    <property type="evidence" value="ECO:0007669"/>
    <property type="project" value="UniProtKB-KW"/>
</dbReference>
<evidence type="ECO:0000256" key="2">
    <source>
        <dbReference type="ARBA" id="ARBA00022723"/>
    </source>
</evidence>
<evidence type="ECO:0000256" key="9">
    <source>
        <dbReference type="ARBA" id="ARBA00023125"/>
    </source>
</evidence>
<dbReference type="PANTHER" id="PTHR37984">
    <property type="entry name" value="PROTEIN CBG26694"/>
    <property type="match status" value="1"/>
</dbReference>
<evidence type="ECO:0000256" key="5">
    <source>
        <dbReference type="ARBA" id="ARBA00022842"/>
    </source>
</evidence>
<evidence type="ECO:0000256" key="4">
    <source>
        <dbReference type="ARBA" id="ARBA00022801"/>
    </source>
</evidence>
<evidence type="ECO:0000313" key="15">
    <source>
        <dbReference type="EMBL" id="GBG70317.1"/>
    </source>
</evidence>
<dbReference type="Gramene" id="GBG70317">
    <property type="protein sequence ID" value="GBG70317"/>
    <property type="gene ID" value="CBR_g6444"/>
</dbReference>
<keyword evidence="13" id="KW-0732">Signal</keyword>
<dbReference type="GO" id="GO:0003677">
    <property type="term" value="F:DNA binding"/>
    <property type="evidence" value="ECO:0007669"/>
    <property type="project" value="UniProtKB-KW"/>
</dbReference>
<evidence type="ECO:0000259" key="14">
    <source>
        <dbReference type="PROSITE" id="PS50994"/>
    </source>
</evidence>
<reference evidence="15 16" key="1">
    <citation type="journal article" date="2018" name="Cell">
        <title>The Chara Genome: Secondary Complexity and Implications for Plant Terrestrialization.</title>
        <authorList>
            <person name="Nishiyama T."/>
            <person name="Sakayama H."/>
            <person name="Vries J.D."/>
            <person name="Buschmann H."/>
            <person name="Saint-Marcoux D."/>
            <person name="Ullrich K.K."/>
            <person name="Haas F.B."/>
            <person name="Vanderstraeten L."/>
            <person name="Becker D."/>
            <person name="Lang D."/>
            <person name="Vosolsobe S."/>
            <person name="Rombauts S."/>
            <person name="Wilhelmsson P.K.I."/>
            <person name="Janitza P."/>
            <person name="Kern R."/>
            <person name="Heyl A."/>
            <person name="Rumpler F."/>
            <person name="Villalobos L.I.A.C."/>
            <person name="Clay J.M."/>
            <person name="Skokan R."/>
            <person name="Toyoda A."/>
            <person name="Suzuki Y."/>
            <person name="Kagoshima H."/>
            <person name="Schijlen E."/>
            <person name="Tajeshwar N."/>
            <person name="Catarino B."/>
            <person name="Hetherington A.J."/>
            <person name="Saltykova A."/>
            <person name="Bonnot C."/>
            <person name="Breuninger H."/>
            <person name="Symeonidi A."/>
            <person name="Radhakrishnan G.V."/>
            <person name="Van Nieuwerburgh F."/>
            <person name="Deforce D."/>
            <person name="Chang C."/>
            <person name="Karol K.G."/>
            <person name="Hedrich R."/>
            <person name="Ulvskov P."/>
            <person name="Glockner G."/>
            <person name="Delwiche C.F."/>
            <person name="Petrasek J."/>
            <person name="Van de Peer Y."/>
            <person name="Friml J."/>
            <person name="Beilby M."/>
            <person name="Dolan L."/>
            <person name="Kohara Y."/>
            <person name="Sugano S."/>
            <person name="Fujiyama A."/>
            <person name="Delaux P.-M."/>
            <person name="Quint M."/>
            <person name="TheiBen G."/>
            <person name="Hagemann M."/>
            <person name="Harholt J."/>
            <person name="Dunand C."/>
            <person name="Zachgo S."/>
            <person name="Langdale J."/>
            <person name="Maumus F."/>
            <person name="Straeten D.V.D."/>
            <person name="Gould S.B."/>
            <person name="Rensing S.A."/>
        </authorList>
    </citation>
    <scope>NUCLEOTIDE SEQUENCE [LARGE SCALE GENOMIC DNA]</scope>
    <source>
        <strain evidence="15 16">S276</strain>
    </source>
</reference>
<evidence type="ECO:0000256" key="6">
    <source>
        <dbReference type="ARBA" id="ARBA00022908"/>
    </source>
</evidence>
<keyword evidence="8" id="KW-0239">DNA-directed DNA polymerase</keyword>
<keyword evidence="4" id="KW-0378">Hydrolase</keyword>
<gene>
    <name evidence="15" type="ORF">CBR_g6444</name>
</gene>
<feature type="compositionally biased region" description="Basic residues" evidence="12">
    <location>
        <begin position="582"/>
        <end position="596"/>
    </location>
</feature>
<keyword evidence="8" id="KW-0548">Nucleotidyltransferase</keyword>
<dbReference type="Pfam" id="PF24626">
    <property type="entry name" value="SH3_Tf2-1"/>
    <property type="match status" value="1"/>
</dbReference>
<proteinExistence type="predicted"/>
<sequence length="1129" mass="128562">MAAFMGKPGASSVMAAALLLTVLISLSSKLVMGECNFRGSRGPATISDGDICCDGPIVHNVDGVEKTTRFVNTGACAYGPCSGANWNYAKCGRNFYTSGSRVCRRNLHEPVYGEPDFLGAVITEFDLTDNFTQSLVEAYRQDQFMFEIIRRLEAKDKKTSAEFELVNGLLFLEKAGNKRLCIANSESLRSLFLGECHDTTGHFGYKKTAGNVLQRFWWPTMMRDAQLYVETRQVCQRDKPHTQAPFGLLKPLPIPERPGESLFMDFMDTLITNKSGVRHIFVIMDRFSKYARLVAMLETAKTDYVIRMFKENWVRDFGLPKSIVSDRDVMFTNELWKAAAAEQGTQLQMTSGNHPEANDQAEQLNCIVQHLLRHYIKPNQVDWDEKLALIASLYNNAVHSATGVSPNSLLLTFKPRLPLDFLLPENQSTAAPGTLEFAYRYELKMQQAVEQMQKAQAAMIESENRHRRPSTFQVGDRVWVKSSELGQEYGISRKLMSQYFGPWKVLDIVGTDLDGPSYVIRIPSHLCTYPVFHASKLAPFKETDQFPSRRSMLPPTMDGEVDIDDIVDHRELPVSRPAGRGRPPKPKLQYRVRFRHHIDPKEDRWSMRQQESGRRAMCRKGSDDLQQVQRRGRISALRRNSLSPKGSLSTRTTKAEKRPPKRKQMVDEDGSGEDAEGVPPKALSEQRKPFANTRDEAIDTTLCFFLEFDEDGFAKKKREHIEVDVTKILPIPEGEILFNHRTLDETLMQSIYDAIHNAAKETNCKWDIMTFILAPIVPNGDGSQGRRITPKQFDKRKWETFMNAACKMTPDSGFMNSSLENEYNKDCTNKMRGYMNLAQCGEKVWPLVQKFFDMYEKGLLPRINGVRYIDLSGKVEGRLPGQYFLKDNFNKKVMFHCIKARKGPPGAMVSILDLTPSIFKQFGDMTAREKQVALHHMMLGDVIVSSCAVVHGRCNMADLVKYTRRERYIVRIFNYILFKAEGRSKEEWNADFFIGYTTILERYNKSGLTDDKWTEKRDPIPDNKARKVSRRLGSPDEENSENGAGQEATQDMYKEAPFHLKCFICEAIDYLDDLRAEVNRIPSSACHIFWEVGKRITTLLPFEIKPKGVLTDNEEVVGTARGMKLRATS</sequence>
<dbReference type="InterPro" id="IPR041588">
    <property type="entry name" value="Integrase_H2C2"/>
</dbReference>
<keyword evidence="16" id="KW-1185">Reference proteome</keyword>
<evidence type="ECO:0000256" key="12">
    <source>
        <dbReference type="SAM" id="MobiDB-lite"/>
    </source>
</evidence>
<feature type="compositionally biased region" description="Polar residues" evidence="12">
    <location>
        <begin position="638"/>
        <end position="652"/>
    </location>
</feature>
<dbReference type="GO" id="GO:0046872">
    <property type="term" value="F:metal ion binding"/>
    <property type="evidence" value="ECO:0007669"/>
    <property type="project" value="UniProtKB-KW"/>
</dbReference>
<evidence type="ECO:0000256" key="1">
    <source>
        <dbReference type="ARBA" id="ARBA00022670"/>
    </source>
</evidence>
<comment type="caution">
    <text evidence="15">The sequence shown here is derived from an EMBL/GenBank/DDBJ whole genome shotgun (WGS) entry which is preliminary data.</text>
</comment>
<keyword evidence="5" id="KW-0460">Magnesium</keyword>
<dbReference type="Pfam" id="PF00665">
    <property type="entry name" value="rve"/>
    <property type="match status" value="1"/>
</dbReference>
<protein>
    <recommendedName>
        <fullName evidence="14">Integrase catalytic domain-containing protein</fullName>
    </recommendedName>
</protein>
<dbReference type="InterPro" id="IPR050951">
    <property type="entry name" value="Retrovirus_Pol_polyprotein"/>
</dbReference>
<dbReference type="GO" id="GO:0003964">
    <property type="term" value="F:RNA-directed DNA polymerase activity"/>
    <property type="evidence" value="ECO:0007669"/>
    <property type="project" value="UniProtKB-KW"/>
</dbReference>